<dbReference type="AlphaFoldDB" id="A0A1H3ZH10"/>
<protein>
    <recommendedName>
        <fullName evidence="3">Phage tail tape measure protein, lambda family</fullName>
    </recommendedName>
</protein>
<evidence type="ECO:0000313" key="1">
    <source>
        <dbReference type="EMBL" id="SEA22935.1"/>
    </source>
</evidence>
<keyword evidence="2" id="KW-1185">Reference proteome</keyword>
<gene>
    <name evidence="1" type="ORF">SAMN05444370_103535</name>
</gene>
<evidence type="ECO:0008006" key="3">
    <source>
        <dbReference type="Google" id="ProtNLM"/>
    </source>
</evidence>
<dbReference type="RefSeq" id="WP_217632118.1">
    <property type="nucleotide sequence ID" value="NZ_FNQM01000003.1"/>
</dbReference>
<organism evidence="1 2">
    <name type="scientific">Rubrimonas cliftonensis</name>
    <dbReference type="NCBI Taxonomy" id="89524"/>
    <lineage>
        <taxon>Bacteria</taxon>
        <taxon>Pseudomonadati</taxon>
        <taxon>Pseudomonadota</taxon>
        <taxon>Alphaproteobacteria</taxon>
        <taxon>Rhodobacterales</taxon>
        <taxon>Paracoccaceae</taxon>
        <taxon>Rubrimonas</taxon>
    </lineage>
</organism>
<accession>A0A1H3ZH10</accession>
<evidence type="ECO:0000313" key="2">
    <source>
        <dbReference type="Proteomes" id="UP000198703"/>
    </source>
</evidence>
<dbReference type="STRING" id="89524.SAMN05444370_103535"/>
<dbReference type="EMBL" id="FNQM01000003">
    <property type="protein sequence ID" value="SEA22935.1"/>
    <property type="molecule type" value="Genomic_DNA"/>
</dbReference>
<reference evidence="1 2" key="1">
    <citation type="submission" date="2016-10" db="EMBL/GenBank/DDBJ databases">
        <authorList>
            <person name="de Groot N.N."/>
        </authorList>
    </citation>
    <scope>NUCLEOTIDE SEQUENCE [LARGE SCALE GENOMIC DNA]</scope>
    <source>
        <strain evidence="1 2">DSM 15345</strain>
    </source>
</reference>
<sequence length="195" mass="19423">MSDVESWRDETGADRLRATAEALEAAEQAAGALSNAVGLNLRRSLEDAARGAAGFGEVARRFAQDMARDGLRAAVDPLRRAVGDGVGALTGSLIHGLGGAISGAGAGVRAFAKGGVVEGATAFPMAGGAGVMGEAGPEAILPLARAADGRLGVRGGGGVHVTMNVTTPDVDGFRRSGPQVAAELARAVARGRRGL</sequence>
<name>A0A1H3ZH10_9RHOB</name>
<proteinExistence type="predicted"/>
<dbReference type="Proteomes" id="UP000198703">
    <property type="component" value="Unassembled WGS sequence"/>
</dbReference>